<dbReference type="SUPFAM" id="SSF46934">
    <property type="entry name" value="UBA-like"/>
    <property type="match status" value="1"/>
</dbReference>
<dbReference type="PANTHER" id="PTHR11741:SF0">
    <property type="entry name" value="ELONGATION FACTOR TS, MITOCHONDRIAL"/>
    <property type="match status" value="1"/>
</dbReference>
<dbReference type="InterPro" id="IPR001816">
    <property type="entry name" value="Transl_elong_EFTs/EF1B"/>
</dbReference>
<keyword evidence="11" id="KW-1185">Reference proteome</keyword>
<dbReference type="GO" id="GO:0003746">
    <property type="term" value="F:translation elongation factor activity"/>
    <property type="evidence" value="ECO:0007669"/>
    <property type="project" value="UniProtKB-UniRule"/>
</dbReference>
<comment type="similarity">
    <text evidence="1 6 7">Belongs to the EF-Ts family.</text>
</comment>
<dbReference type="FunFam" id="1.10.8.10:FF:000001">
    <property type="entry name" value="Elongation factor Ts"/>
    <property type="match status" value="1"/>
</dbReference>
<dbReference type="Gene3D" id="1.10.8.10">
    <property type="entry name" value="DNA helicase RuvA subunit, C-terminal domain"/>
    <property type="match status" value="1"/>
</dbReference>
<proteinExistence type="inferred from homology"/>
<dbReference type="InterPro" id="IPR014039">
    <property type="entry name" value="Transl_elong_EFTs/EF1B_dimer"/>
</dbReference>
<keyword evidence="6" id="KW-0963">Cytoplasm</keyword>
<dbReference type="AlphaFoldDB" id="A0A6N8I0L9"/>
<name>A0A6N8I0L9_9FIRM</name>
<dbReference type="Pfam" id="PF00889">
    <property type="entry name" value="EF_TS"/>
    <property type="match status" value="1"/>
</dbReference>
<evidence type="ECO:0000313" key="10">
    <source>
        <dbReference type="EMBL" id="MVB11499.1"/>
    </source>
</evidence>
<evidence type="ECO:0000256" key="2">
    <source>
        <dbReference type="ARBA" id="ARBA00016956"/>
    </source>
</evidence>
<dbReference type="NCBIfam" id="TIGR00116">
    <property type="entry name" value="tsf"/>
    <property type="match status" value="1"/>
</dbReference>
<dbReference type="FunFam" id="1.10.286.20:FF:000001">
    <property type="entry name" value="Elongation factor Ts"/>
    <property type="match status" value="1"/>
</dbReference>
<evidence type="ECO:0000256" key="4">
    <source>
        <dbReference type="ARBA" id="ARBA00022917"/>
    </source>
</evidence>
<feature type="domain" description="Translation elongation factor EFTs/EF1B dimerisation" evidence="9">
    <location>
        <begin position="72"/>
        <end position="286"/>
    </location>
</feature>
<dbReference type="EMBL" id="VWXL01000058">
    <property type="protein sequence ID" value="MVB11499.1"/>
    <property type="molecule type" value="Genomic_DNA"/>
</dbReference>
<evidence type="ECO:0000259" key="9">
    <source>
        <dbReference type="Pfam" id="PF00889"/>
    </source>
</evidence>
<keyword evidence="4 6" id="KW-0648">Protein biosynthesis</keyword>
<evidence type="ECO:0000256" key="5">
    <source>
        <dbReference type="ARBA" id="ARBA00025453"/>
    </source>
</evidence>
<protein>
    <recommendedName>
        <fullName evidence="2 6">Elongation factor Ts</fullName>
        <shortName evidence="6">EF-Ts</shortName>
    </recommendedName>
</protein>
<dbReference type="InterPro" id="IPR018101">
    <property type="entry name" value="Transl_elong_Ts_CS"/>
</dbReference>
<dbReference type="InterPro" id="IPR009060">
    <property type="entry name" value="UBA-like_sf"/>
</dbReference>
<dbReference type="Proteomes" id="UP000469440">
    <property type="component" value="Unassembled WGS sequence"/>
</dbReference>
<keyword evidence="3 6" id="KW-0251">Elongation factor</keyword>
<evidence type="ECO:0000256" key="7">
    <source>
        <dbReference type="RuleBase" id="RU000642"/>
    </source>
</evidence>
<sequence>MAFTAKDVAALRAKTGCGMMDCKKALDASGGDMDKAIDFLREKGLAAATKKADRIAAEGVAYVALNDAGNIGVVIEVNAETDFVAKNAEFQEFVKTCANTVIEQNPADVEALLQCKASGSNETIDAILKEKILKIGENIKVRRFRRMEGALGAYIHADGKIGVLTKFDTTAEIAAKPEFQEYAKDVCMQIAAIVPQFLDEESVPADVVEHEKSILKQQIIDSGKPAEIADKIVTGRLQKFFKEVCLVDQLYVKDDKLTIKDFTDQTAKKLGGTIKIVDFARFEKGEGLEKRQDNFADEVAGMVK</sequence>
<dbReference type="PROSITE" id="PS01126">
    <property type="entry name" value="EF_TS_1"/>
    <property type="match status" value="1"/>
</dbReference>
<dbReference type="GO" id="GO:0005737">
    <property type="term" value="C:cytoplasm"/>
    <property type="evidence" value="ECO:0007669"/>
    <property type="project" value="UniProtKB-SubCell"/>
</dbReference>
<feature type="region of interest" description="Involved in Mg(2+) ion dislocation from EF-Tu" evidence="6">
    <location>
        <begin position="81"/>
        <end position="84"/>
    </location>
</feature>
<dbReference type="PANTHER" id="PTHR11741">
    <property type="entry name" value="ELONGATION FACTOR TS"/>
    <property type="match status" value="1"/>
</dbReference>
<comment type="caution">
    <text evidence="10">The sequence shown here is derived from an EMBL/GenBank/DDBJ whole genome shotgun (WGS) entry which is preliminary data.</text>
</comment>
<organism evidence="10 11">
    <name type="scientific">Caproicibacter fermentans</name>
    <dbReference type="NCBI Taxonomy" id="2576756"/>
    <lineage>
        <taxon>Bacteria</taxon>
        <taxon>Bacillati</taxon>
        <taxon>Bacillota</taxon>
        <taxon>Clostridia</taxon>
        <taxon>Eubacteriales</taxon>
        <taxon>Acutalibacteraceae</taxon>
        <taxon>Caproicibacter</taxon>
    </lineage>
</organism>
<evidence type="ECO:0000313" key="11">
    <source>
        <dbReference type="Proteomes" id="UP000469440"/>
    </source>
</evidence>
<evidence type="ECO:0000256" key="6">
    <source>
        <dbReference type="HAMAP-Rule" id="MF_00050"/>
    </source>
</evidence>
<dbReference type="Gene3D" id="3.30.479.20">
    <property type="entry name" value="Elongation factor Ts, dimerisation domain"/>
    <property type="match status" value="2"/>
</dbReference>
<dbReference type="CDD" id="cd14275">
    <property type="entry name" value="UBA_EF-Ts"/>
    <property type="match status" value="1"/>
</dbReference>
<dbReference type="PROSITE" id="PS01127">
    <property type="entry name" value="EF_TS_2"/>
    <property type="match status" value="1"/>
</dbReference>
<reference evidence="10 11" key="1">
    <citation type="submission" date="2019-09" db="EMBL/GenBank/DDBJ databases">
        <title>Genome sequence of Clostridium sp. EA1.</title>
        <authorList>
            <person name="Poehlein A."/>
            <person name="Bengelsdorf F.R."/>
            <person name="Daniel R."/>
        </authorList>
    </citation>
    <scope>NUCLEOTIDE SEQUENCE [LARGE SCALE GENOMIC DNA]</scope>
    <source>
        <strain evidence="10 11">EA1</strain>
    </source>
</reference>
<dbReference type="RefSeq" id="WP_156990694.1">
    <property type="nucleotide sequence ID" value="NZ_VWXL01000058.1"/>
</dbReference>
<comment type="subcellular location">
    <subcellularLocation>
        <location evidence="6 8">Cytoplasm</location>
    </subcellularLocation>
</comment>
<dbReference type="Gene3D" id="1.10.286.20">
    <property type="match status" value="1"/>
</dbReference>
<dbReference type="InterPro" id="IPR036402">
    <property type="entry name" value="EF-Ts_dimer_sf"/>
</dbReference>
<dbReference type="OrthoDB" id="9808348at2"/>
<evidence type="ECO:0000256" key="1">
    <source>
        <dbReference type="ARBA" id="ARBA00005532"/>
    </source>
</evidence>
<accession>A0A6N8I0L9</accession>
<dbReference type="SUPFAM" id="SSF54713">
    <property type="entry name" value="Elongation factor Ts (EF-Ts), dimerisation domain"/>
    <property type="match status" value="2"/>
</dbReference>
<dbReference type="HAMAP" id="MF_00050">
    <property type="entry name" value="EF_Ts"/>
    <property type="match status" value="1"/>
</dbReference>
<evidence type="ECO:0000256" key="8">
    <source>
        <dbReference type="RuleBase" id="RU000643"/>
    </source>
</evidence>
<comment type="function">
    <text evidence="5 6 7">Associates with the EF-Tu.GDP complex and induces the exchange of GDP to GTP. It remains bound to the aminoacyl-tRNA.EF-Tu.GTP complex up to the GTP hydrolysis stage on the ribosome.</text>
</comment>
<gene>
    <name evidence="6 10" type="primary">tsf</name>
    <name evidence="10" type="ORF">CAFE_22170</name>
</gene>
<evidence type="ECO:0000256" key="3">
    <source>
        <dbReference type="ARBA" id="ARBA00022768"/>
    </source>
</evidence>